<name>A0A7I8L9V4_SPIIN</name>
<dbReference type="InterPro" id="IPR036890">
    <property type="entry name" value="HATPase_C_sf"/>
</dbReference>
<proteinExistence type="inferred from homology"/>
<keyword evidence="11" id="KW-0936">Ethylene signaling pathway</keyword>
<evidence type="ECO:0000256" key="14">
    <source>
        <dbReference type="ARBA" id="ARBA00022840"/>
    </source>
</evidence>
<evidence type="ECO:0000256" key="19">
    <source>
        <dbReference type="ARBA" id="ARBA00023157"/>
    </source>
</evidence>
<dbReference type="InterPro" id="IPR005467">
    <property type="entry name" value="His_kinase_dom"/>
</dbReference>
<evidence type="ECO:0000256" key="10">
    <source>
        <dbReference type="ARBA" id="ARBA00022741"/>
    </source>
</evidence>
<evidence type="ECO:0000313" key="24">
    <source>
        <dbReference type="EMBL" id="CAA7406074.1"/>
    </source>
</evidence>
<evidence type="ECO:0000313" key="25">
    <source>
        <dbReference type="Proteomes" id="UP000663760"/>
    </source>
</evidence>
<evidence type="ECO:0000256" key="7">
    <source>
        <dbReference type="ARBA" id="ARBA00022679"/>
    </source>
</evidence>
<dbReference type="EMBL" id="LR746275">
    <property type="protein sequence ID" value="CAA7406074.1"/>
    <property type="molecule type" value="Genomic_DNA"/>
</dbReference>
<evidence type="ECO:0000256" key="21">
    <source>
        <dbReference type="SAM" id="MobiDB-lite"/>
    </source>
</evidence>
<evidence type="ECO:0000256" key="22">
    <source>
        <dbReference type="SAM" id="Phobius"/>
    </source>
</evidence>
<keyword evidence="7" id="KW-0808">Transferase</keyword>
<dbReference type="GO" id="GO:0046872">
    <property type="term" value="F:metal ion binding"/>
    <property type="evidence" value="ECO:0007669"/>
    <property type="project" value="UniProtKB-KW"/>
</dbReference>
<dbReference type="InterPro" id="IPR029016">
    <property type="entry name" value="GAF-like_dom_sf"/>
</dbReference>
<dbReference type="Pfam" id="PF25487">
    <property type="entry name" value="ETR1_N"/>
    <property type="match status" value="1"/>
</dbReference>
<dbReference type="PANTHER" id="PTHR24423">
    <property type="entry name" value="TWO-COMPONENT SENSOR HISTIDINE KINASE"/>
    <property type="match status" value="1"/>
</dbReference>
<dbReference type="Pfam" id="PF02518">
    <property type="entry name" value="HATPase_c"/>
    <property type="match status" value="1"/>
</dbReference>
<keyword evidence="20" id="KW-0675">Receptor</keyword>
<dbReference type="GO" id="GO:0010105">
    <property type="term" value="P:negative regulation of ethylene-activated signaling pathway"/>
    <property type="evidence" value="ECO:0007669"/>
    <property type="project" value="UniProtKB-ARBA"/>
</dbReference>
<keyword evidence="8 22" id="KW-0812">Transmembrane</keyword>
<evidence type="ECO:0000256" key="2">
    <source>
        <dbReference type="ARBA" id="ARBA00001935"/>
    </source>
</evidence>
<dbReference type="PANTHER" id="PTHR24423:SF625">
    <property type="entry name" value="ETHYLENE RESPONSE SENSOR 1"/>
    <property type="match status" value="1"/>
</dbReference>
<dbReference type="GO" id="GO:0038199">
    <property type="term" value="F:ethylene receptor activity"/>
    <property type="evidence" value="ECO:0007669"/>
    <property type="project" value="TreeGrafter"/>
</dbReference>
<dbReference type="InterPro" id="IPR003594">
    <property type="entry name" value="HATPase_dom"/>
</dbReference>
<dbReference type="CDD" id="cd00082">
    <property type="entry name" value="HisKA"/>
    <property type="match status" value="1"/>
</dbReference>
<evidence type="ECO:0000256" key="6">
    <source>
        <dbReference type="ARBA" id="ARBA00022553"/>
    </source>
</evidence>
<dbReference type="Pfam" id="PF01590">
    <property type="entry name" value="GAF"/>
    <property type="match status" value="1"/>
</dbReference>
<comment type="catalytic activity">
    <reaction evidence="1">
        <text>ATP + protein L-histidine = ADP + protein N-phospho-L-histidine.</text>
        <dbReference type="EC" id="2.7.13.3"/>
    </reaction>
</comment>
<dbReference type="Pfam" id="PF00512">
    <property type="entry name" value="HisKA"/>
    <property type="match status" value="1"/>
</dbReference>
<dbReference type="InterPro" id="IPR003661">
    <property type="entry name" value="HisK_dim/P_dom"/>
</dbReference>
<evidence type="ECO:0000256" key="16">
    <source>
        <dbReference type="ARBA" id="ARBA00023008"/>
    </source>
</evidence>
<dbReference type="InterPro" id="IPR058544">
    <property type="entry name" value="ETR1_N"/>
</dbReference>
<reference evidence="24" key="1">
    <citation type="submission" date="2020-02" db="EMBL/GenBank/DDBJ databases">
        <authorList>
            <person name="Scholz U."/>
            <person name="Mascher M."/>
            <person name="Fiebig A."/>
        </authorList>
    </citation>
    <scope>NUCLEOTIDE SEQUENCE</scope>
</reference>
<dbReference type="InterPro" id="IPR036097">
    <property type="entry name" value="HisK_dim/P_sf"/>
</dbReference>
<keyword evidence="15 22" id="KW-1133">Transmembrane helix</keyword>
<accession>A0A7I8L9V4</accession>
<comment type="cofactor">
    <cofactor evidence="2">
        <name>Cu cation</name>
        <dbReference type="ChEBI" id="CHEBI:23378"/>
    </cofactor>
</comment>
<evidence type="ECO:0000256" key="13">
    <source>
        <dbReference type="ARBA" id="ARBA00022824"/>
    </source>
</evidence>
<evidence type="ECO:0000256" key="8">
    <source>
        <dbReference type="ARBA" id="ARBA00022692"/>
    </source>
</evidence>
<evidence type="ECO:0000256" key="9">
    <source>
        <dbReference type="ARBA" id="ARBA00022723"/>
    </source>
</evidence>
<evidence type="ECO:0000256" key="20">
    <source>
        <dbReference type="ARBA" id="ARBA00023170"/>
    </source>
</evidence>
<keyword evidence="14" id="KW-0067">ATP-binding</keyword>
<keyword evidence="17" id="KW-0902">Two-component regulatory system</keyword>
<dbReference type="SUPFAM" id="SSF47384">
    <property type="entry name" value="Homodimeric domain of signal transducing histidine kinase"/>
    <property type="match status" value="1"/>
</dbReference>
<dbReference type="Proteomes" id="UP000663760">
    <property type="component" value="Chromosome 12"/>
</dbReference>
<feature type="domain" description="Histidine kinase" evidence="23">
    <location>
        <begin position="352"/>
        <end position="592"/>
    </location>
</feature>
<keyword evidence="12" id="KW-0418">Kinase</keyword>
<feature type="transmembrane region" description="Helical" evidence="22">
    <location>
        <begin position="21"/>
        <end position="41"/>
    </location>
</feature>
<keyword evidence="16" id="KW-0186">Copper</keyword>
<dbReference type="AlphaFoldDB" id="A0A7I8L9V4"/>
<evidence type="ECO:0000256" key="12">
    <source>
        <dbReference type="ARBA" id="ARBA00022777"/>
    </source>
</evidence>
<evidence type="ECO:0000256" key="5">
    <source>
        <dbReference type="ARBA" id="ARBA00012438"/>
    </source>
</evidence>
<gene>
    <name evidence="24" type="ORF">SI8410_12016752</name>
</gene>
<keyword evidence="10" id="KW-0547">Nucleotide-binding</keyword>
<dbReference type="PROSITE" id="PS50109">
    <property type="entry name" value="HIS_KIN"/>
    <property type="match status" value="1"/>
</dbReference>
<dbReference type="SMART" id="SM00387">
    <property type="entry name" value="HATPase_c"/>
    <property type="match status" value="1"/>
</dbReference>
<evidence type="ECO:0000256" key="17">
    <source>
        <dbReference type="ARBA" id="ARBA00023012"/>
    </source>
</evidence>
<evidence type="ECO:0000256" key="15">
    <source>
        <dbReference type="ARBA" id="ARBA00022989"/>
    </source>
</evidence>
<dbReference type="PRINTS" id="PR00344">
    <property type="entry name" value="BCTRLSENSOR"/>
</dbReference>
<dbReference type="Gene3D" id="1.10.287.130">
    <property type="match status" value="1"/>
</dbReference>
<dbReference type="FunFam" id="3.30.565.10:FF:000030">
    <property type="entry name" value="Ethylene receptor 1"/>
    <property type="match status" value="1"/>
</dbReference>
<feature type="transmembrane region" description="Helical" evidence="22">
    <location>
        <begin position="53"/>
        <end position="74"/>
    </location>
</feature>
<keyword evidence="19" id="KW-1015">Disulfide bond</keyword>
<dbReference type="GO" id="GO:0051740">
    <property type="term" value="F:ethylene binding"/>
    <property type="evidence" value="ECO:0007669"/>
    <property type="project" value="TreeGrafter"/>
</dbReference>
<dbReference type="InterPro" id="IPR004358">
    <property type="entry name" value="Sig_transdc_His_kin-like_C"/>
</dbReference>
<evidence type="ECO:0000256" key="18">
    <source>
        <dbReference type="ARBA" id="ARBA00023136"/>
    </source>
</evidence>
<dbReference type="SMART" id="SM00388">
    <property type="entry name" value="HisKA"/>
    <property type="match status" value="1"/>
</dbReference>
<keyword evidence="25" id="KW-1185">Reference proteome</keyword>
<feature type="region of interest" description="Disordered" evidence="21">
    <location>
        <begin position="597"/>
        <end position="622"/>
    </location>
</feature>
<evidence type="ECO:0000256" key="4">
    <source>
        <dbReference type="ARBA" id="ARBA00009842"/>
    </source>
</evidence>
<dbReference type="Gene3D" id="3.30.565.10">
    <property type="entry name" value="Histidine kinase-like ATPase, C-terminal domain"/>
    <property type="match status" value="1"/>
</dbReference>
<dbReference type="InterPro" id="IPR003018">
    <property type="entry name" value="GAF"/>
</dbReference>
<evidence type="ECO:0000256" key="3">
    <source>
        <dbReference type="ARBA" id="ARBA00004477"/>
    </source>
</evidence>
<comment type="subcellular location">
    <subcellularLocation>
        <location evidence="3">Endoplasmic reticulum membrane</location>
        <topology evidence="3">Multi-pass membrane protein</topology>
    </subcellularLocation>
</comment>
<dbReference type="EC" id="2.7.13.3" evidence="5"/>
<dbReference type="OrthoDB" id="60033at2759"/>
<comment type="similarity">
    <text evidence="4">Belongs to the ethylene receptor family.</text>
</comment>
<dbReference type="SUPFAM" id="SSF55781">
    <property type="entry name" value="GAF domain-like"/>
    <property type="match status" value="1"/>
</dbReference>
<dbReference type="GO" id="GO:0005789">
    <property type="term" value="C:endoplasmic reticulum membrane"/>
    <property type="evidence" value="ECO:0007669"/>
    <property type="project" value="UniProtKB-SubCell"/>
</dbReference>
<feature type="transmembrane region" description="Helical" evidence="22">
    <location>
        <begin position="94"/>
        <end position="114"/>
    </location>
</feature>
<keyword evidence="13" id="KW-0256">Endoplasmic reticulum</keyword>
<evidence type="ECO:0000256" key="11">
    <source>
        <dbReference type="ARBA" id="ARBA00022745"/>
    </source>
</evidence>
<evidence type="ECO:0000256" key="1">
    <source>
        <dbReference type="ARBA" id="ARBA00000085"/>
    </source>
</evidence>
<sequence>MEEDPVCHCFPRDDILMKYQYISDFFIALAYFSIPLELIYFVKKSASFPYRWVLIQFSAFIVLCGATHLINLWTVTPHSETLARVMTVAKVSTAFISCATALLLVHIIPELLSVKMRELLLKMKAEELDRLMRIIQVREEKERHFRILNQEVRASLDSHTIVTTAMIGLVNTLGLEECALWTPSPASSELHLSHTVCHHSMVGSAVPLNLPALDNVLSSNRATKIPHTSPLARIRPVPGRGRYVPPEVAAVKVHLPMVSDIPAIGWPELAGRRSYAVMVLMLPPDSAMKWRDHDLELVQVVADQVSAALAHAAVLEESMRVRDQLMEQNLALDLSRREAERAIGARNNFLAVMNHAMRTPLHAIICLSSLLLEAELAAEHRMVIETVLKSSSLMATLLHDALDTARLEDGNLLLEADVFNLPSLFREVIGLIKPIAAVKKLSVSLTLAPDLPPWAVGDSKRLTLIIMNLAGNAVKFTKEGYVSVAASVARTDSLKEARPPESFPRSGDGNFYLRVQVKDSGCGISPQELPHLFKKFAHSHTGAGRNSGGGGGLGLALCKRFVNLMGGQIWLESEGLRKGCTAVFVVKLGLCDNDNHPSFRKGSVAPPGQTPRGGGDAISPSRMLQNDESRYLLRNWHQSTS</sequence>
<dbReference type="Gene3D" id="3.30.450.40">
    <property type="match status" value="1"/>
</dbReference>
<organism evidence="24 25">
    <name type="scientific">Spirodela intermedia</name>
    <name type="common">Intermediate duckweed</name>
    <dbReference type="NCBI Taxonomy" id="51605"/>
    <lineage>
        <taxon>Eukaryota</taxon>
        <taxon>Viridiplantae</taxon>
        <taxon>Streptophyta</taxon>
        <taxon>Embryophyta</taxon>
        <taxon>Tracheophyta</taxon>
        <taxon>Spermatophyta</taxon>
        <taxon>Magnoliopsida</taxon>
        <taxon>Liliopsida</taxon>
        <taxon>Araceae</taxon>
        <taxon>Lemnoideae</taxon>
        <taxon>Spirodela</taxon>
    </lineage>
</organism>
<evidence type="ECO:0000259" key="23">
    <source>
        <dbReference type="PROSITE" id="PS50109"/>
    </source>
</evidence>
<dbReference type="SMART" id="SM00065">
    <property type="entry name" value="GAF"/>
    <property type="match status" value="1"/>
</dbReference>
<keyword evidence="9" id="KW-0479">Metal-binding</keyword>
<dbReference type="SUPFAM" id="SSF55874">
    <property type="entry name" value="ATPase domain of HSP90 chaperone/DNA topoisomerase II/histidine kinase"/>
    <property type="match status" value="1"/>
</dbReference>
<keyword evidence="6" id="KW-0597">Phosphoprotein</keyword>
<dbReference type="GO" id="GO:0005524">
    <property type="term" value="F:ATP binding"/>
    <property type="evidence" value="ECO:0007669"/>
    <property type="project" value="UniProtKB-KW"/>
</dbReference>
<protein>
    <recommendedName>
        <fullName evidence="5">histidine kinase</fullName>
        <ecNumber evidence="5">2.7.13.3</ecNumber>
    </recommendedName>
</protein>
<dbReference type="GO" id="GO:0000155">
    <property type="term" value="F:phosphorelay sensor kinase activity"/>
    <property type="evidence" value="ECO:0007669"/>
    <property type="project" value="InterPro"/>
</dbReference>
<keyword evidence="18 22" id="KW-0472">Membrane</keyword>
<dbReference type="FunFam" id="1.10.287.130:FF:000004">
    <property type="entry name" value="Ethylene receptor 1"/>
    <property type="match status" value="1"/>
</dbReference>